<comment type="caution">
    <text evidence="6">The sequence shown here is derived from an EMBL/GenBank/DDBJ whole genome shotgun (WGS) entry which is preliminary data.</text>
</comment>
<evidence type="ECO:0000313" key="7">
    <source>
        <dbReference type="Proteomes" id="UP000824229"/>
    </source>
</evidence>
<evidence type="ECO:0000256" key="4">
    <source>
        <dbReference type="PROSITE-ProRule" id="PRU00050"/>
    </source>
</evidence>
<dbReference type="GO" id="GO:0006935">
    <property type="term" value="P:chemotaxis"/>
    <property type="evidence" value="ECO:0007669"/>
    <property type="project" value="UniProtKB-UniRule"/>
</dbReference>
<name>A0A9E2KAU2_9FIRM</name>
<proteinExistence type="predicted"/>
<reference evidence="6" key="1">
    <citation type="journal article" date="2021" name="PeerJ">
        <title>Extensive microbial diversity within the chicken gut microbiome revealed by metagenomics and culture.</title>
        <authorList>
            <person name="Gilroy R."/>
            <person name="Ravi A."/>
            <person name="Getino M."/>
            <person name="Pursley I."/>
            <person name="Horton D.L."/>
            <person name="Alikhan N.F."/>
            <person name="Baker D."/>
            <person name="Gharbi K."/>
            <person name="Hall N."/>
            <person name="Watson M."/>
            <person name="Adriaenssens E.M."/>
            <person name="Foster-Nyarko E."/>
            <person name="Jarju S."/>
            <person name="Secka A."/>
            <person name="Antonio M."/>
            <person name="Oren A."/>
            <person name="Chaudhuri R.R."/>
            <person name="La Ragione R."/>
            <person name="Hildebrand F."/>
            <person name="Pallen M.J."/>
        </authorList>
    </citation>
    <scope>NUCLEOTIDE SEQUENCE</scope>
    <source>
        <strain evidence="6">B5-657</strain>
    </source>
</reference>
<evidence type="ECO:0000256" key="1">
    <source>
        <dbReference type="ARBA" id="ARBA00022801"/>
    </source>
</evidence>
<dbReference type="GO" id="GO:0005737">
    <property type="term" value="C:cytoplasm"/>
    <property type="evidence" value="ECO:0007669"/>
    <property type="project" value="InterPro"/>
</dbReference>
<dbReference type="PANTHER" id="PTHR42872:SF6">
    <property type="entry name" value="PROTEIN-GLUTAMATE METHYLESTERASE_PROTEIN-GLUTAMINE GLUTAMINASE"/>
    <property type="match status" value="1"/>
</dbReference>
<accession>A0A9E2KAU2</accession>
<dbReference type="Pfam" id="PF01339">
    <property type="entry name" value="CheB_methylest"/>
    <property type="match status" value="1"/>
</dbReference>
<evidence type="ECO:0000259" key="5">
    <source>
        <dbReference type="PROSITE" id="PS50122"/>
    </source>
</evidence>
<dbReference type="Gene3D" id="3.40.50.180">
    <property type="entry name" value="Methylesterase CheB, C-terminal domain"/>
    <property type="match status" value="1"/>
</dbReference>
<dbReference type="InterPro" id="IPR000673">
    <property type="entry name" value="Sig_transdc_resp-reg_Me-estase"/>
</dbReference>
<feature type="active site" evidence="4">
    <location>
        <position position="48"/>
    </location>
</feature>
<dbReference type="PANTHER" id="PTHR42872">
    <property type="entry name" value="PROTEIN-GLUTAMATE METHYLESTERASE/PROTEIN-GLUTAMINE GLUTAMINASE"/>
    <property type="match status" value="1"/>
</dbReference>
<dbReference type="InterPro" id="IPR035909">
    <property type="entry name" value="CheB_C"/>
</dbReference>
<gene>
    <name evidence="6" type="ORF">H9872_01700</name>
</gene>
<dbReference type="AlphaFoldDB" id="A0A9E2KAU2"/>
<evidence type="ECO:0000256" key="3">
    <source>
        <dbReference type="ARBA" id="ARBA00048267"/>
    </source>
</evidence>
<dbReference type="Proteomes" id="UP000824229">
    <property type="component" value="Unassembled WGS sequence"/>
</dbReference>
<evidence type="ECO:0000256" key="2">
    <source>
        <dbReference type="ARBA" id="ARBA00039140"/>
    </source>
</evidence>
<comment type="catalytic activity">
    <reaction evidence="3">
        <text>[protein]-L-glutamate 5-O-methyl ester + H2O = L-glutamyl-[protein] + methanol + H(+)</text>
        <dbReference type="Rhea" id="RHEA:23236"/>
        <dbReference type="Rhea" id="RHEA-COMP:10208"/>
        <dbReference type="Rhea" id="RHEA-COMP:10311"/>
        <dbReference type="ChEBI" id="CHEBI:15377"/>
        <dbReference type="ChEBI" id="CHEBI:15378"/>
        <dbReference type="ChEBI" id="CHEBI:17790"/>
        <dbReference type="ChEBI" id="CHEBI:29973"/>
        <dbReference type="ChEBI" id="CHEBI:82795"/>
        <dbReference type="EC" id="3.1.1.61"/>
    </reaction>
</comment>
<feature type="active site" evidence="4">
    <location>
        <position position="145"/>
    </location>
</feature>
<dbReference type="PROSITE" id="PS50122">
    <property type="entry name" value="CHEB"/>
    <property type="match status" value="1"/>
</dbReference>
<dbReference type="EMBL" id="JAHLFQ010000029">
    <property type="protein sequence ID" value="MBU3803460.1"/>
    <property type="molecule type" value="Genomic_DNA"/>
</dbReference>
<dbReference type="GO" id="GO:0000156">
    <property type="term" value="F:phosphorelay response regulator activity"/>
    <property type="evidence" value="ECO:0007669"/>
    <property type="project" value="InterPro"/>
</dbReference>
<sequence length="207" mass="22576">MNNVHALEDKPYEYIIAMGISTGGPKLLSQLIQTLDEEIPATYIIVQHMPIGFTKNLAERLNTLTKLTVKEAETGETLKRGVIYIAPGGYQLKVINGLKPQIELTDELPYKRHKPSVNVMLLSLAHLQKYTRKIIAVIMTGMGSDGLEGVTELKKISSCKVIAQDQASSTVFGMPKAIISAGLADFIVSGDSISQKIKEIVGNRHGC</sequence>
<keyword evidence="1 4" id="KW-0378">Hydrolase</keyword>
<dbReference type="SUPFAM" id="SSF52738">
    <property type="entry name" value="Methylesterase CheB, C-terminal domain"/>
    <property type="match status" value="1"/>
</dbReference>
<protein>
    <recommendedName>
        <fullName evidence="2">protein-glutamate methylesterase</fullName>
        <ecNumber evidence="2">3.1.1.61</ecNumber>
    </recommendedName>
</protein>
<feature type="domain" description="CheB-type methylesterase" evidence="5">
    <location>
        <begin position="11"/>
        <end position="204"/>
    </location>
</feature>
<dbReference type="GO" id="GO:0008984">
    <property type="term" value="F:protein-glutamate methylesterase activity"/>
    <property type="evidence" value="ECO:0007669"/>
    <property type="project" value="UniProtKB-EC"/>
</dbReference>
<dbReference type="EC" id="3.1.1.61" evidence="2"/>
<feature type="active site" evidence="4">
    <location>
        <position position="21"/>
    </location>
</feature>
<evidence type="ECO:0000313" key="6">
    <source>
        <dbReference type="EMBL" id="MBU3803460.1"/>
    </source>
</evidence>
<organism evidence="6 7">
    <name type="scientific">Candidatus Cellulosilyticum pullistercoris</name>
    <dbReference type="NCBI Taxonomy" id="2838521"/>
    <lineage>
        <taxon>Bacteria</taxon>
        <taxon>Bacillati</taxon>
        <taxon>Bacillota</taxon>
        <taxon>Clostridia</taxon>
        <taxon>Lachnospirales</taxon>
        <taxon>Cellulosilyticaceae</taxon>
        <taxon>Cellulosilyticum</taxon>
    </lineage>
</organism>
<dbReference type="CDD" id="cd16432">
    <property type="entry name" value="CheB_Rec"/>
    <property type="match status" value="1"/>
</dbReference>
<reference evidence="6" key="2">
    <citation type="submission" date="2021-04" db="EMBL/GenBank/DDBJ databases">
        <authorList>
            <person name="Gilroy R."/>
        </authorList>
    </citation>
    <scope>NUCLEOTIDE SEQUENCE</scope>
    <source>
        <strain evidence="6">B5-657</strain>
    </source>
</reference>
<keyword evidence="4" id="KW-0145">Chemotaxis</keyword>